<keyword evidence="5" id="KW-0808">Transferase</keyword>
<keyword evidence="9" id="KW-0418">Kinase</keyword>
<evidence type="ECO:0000256" key="6">
    <source>
        <dbReference type="ARBA" id="ARBA00022692"/>
    </source>
</evidence>
<comment type="catalytic activity">
    <reaction evidence="16">
        <text>phytol + CTP = phytyl phosphate + CDP + H(+)</text>
        <dbReference type="Rhea" id="RHEA:38055"/>
        <dbReference type="ChEBI" id="CHEBI:15378"/>
        <dbReference type="ChEBI" id="CHEBI:17327"/>
        <dbReference type="ChEBI" id="CHEBI:37563"/>
        <dbReference type="ChEBI" id="CHEBI:58069"/>
        <dbReference type="ChEBI" id="CHEBI:75483"/>
        <dbReference type="EC" id="2.7.1.182"/>
    </reaction>
</comment>
<dbReference type="EMBL" id="JAEHOE010000026">
    <property type="protein sequence ID" value="KAG2495181.1"/>
    <property type="molecule type" value="Genomic_DNA"/>
</dbReference>
<dbReference type="Proteomes" id="UP000612055">
    <property type="component" value="Unassembled WGS sequence"/>
</dbReference>
<evidence type="ECO:0000256" key="7">
    <source>
        <dbReference type="ARBA" id="ARBA00022723"/>
    </source>
</evidence>
<evidence type="ECO:0000256" key="2">
    <source>
        <dbReference type="ARBA" id="ARBA00010794"/>
    </source>
</evidence>
<reference evidence="19" key="1">
    <citation type="journal article" date="2020" name="bioRxiv">
        <title>Comparative genomics of Chlamydomonas.</title>
        <authorList>
            <person name="Craig R.J."/>
            <person name="Hasan A.R."/>
            <person name="Ness R.W."/>
            <person name="Keightley P.D."/>
        </authorList>
    </citation>
    <scope>NUCLEOTIDE SEQUENCE</scope>
    <source>
        <strain evidence="19">CCAP 11/70</strain>
    </source>
</reference>
<evidence type="ECO:0000256" key="5">
    <source>
        <dbReference type="ARBA" id="ARBA00022679"/>
    </source>
</evidence>
<evidence type="ECO:0000256" key="10">
    <source>
        <dbReference type="ARBA" id="ARBA00022833"/>
    </source>
</evidence>
<accession>A0A835Y3B1</accession>
<name>A0A835Y3B1_9CHLO</name>
<keyword evidence="3" id="KW-0150">Chloroplast</keyword>
<evidence type="ECO:0000256" key="13">
    <source>
        <dbReference type="ARBA" id="ARBA00023136"/>
    </source>
</evidence>
<dbReference type="AlphaFoldDB" id="A0A835Y3B1"/>
<evidence type="ECO:0000259" key="18">
    <source>
        <dbReference type="Pfam" id="PF01753"/>
    </source>
</evidence>
<evidence type="ECO:0000256" key="9">
    <source>
        <dbReference type="ARBA" id="ARBA00022777"/>
    </source>
</evidence>
<evidence type="ECO:0000313" key="19">
    <source>
        <dbReference type="EMBL" id="KAG2495181.1"/>
    </source>
</evidence>
<evidence type="ECO:0000256" key="12">
    <source>
        <dbReference type="ARBA" id="ARBA00022989"/>
    </source>
</evidence>
<dbReference type="Pfam" id="PF01753">
    <property type="entry name" value="zf-MYND"/>
    <property type="match status" value="1"/>
</dbReference>
<dbReference type="PANTHER" id="PTHR32523:SF8">
    <property type="entry name" value="DOLICHOL KINASE"/>
    <property type="match status" value="1"/>
</dbReference>
<evidence type="ECO:0000256" key="1">
    <source>
        <dbReference type="ARBA" id="ARBA00004508"/>
    </source>
</evidence>
<evidence type="ECO:0000256" key="16">
    <source>
        <dbReference type="ARBA" id="ARBA00048889"/>
    </source>
</evidence>
<evidence type="ECO:0000256" key="17">
    <source>
        <dbReference type="SAM" id="MobiDB-lite"/>
    </source>
</evidence>
<organism evidence="19 20">
    <name type="scientific">Edaphochlamys debaryana</name>
    <dbReference type="NCBI Taxonomy" id="47281"/>
    <lineage>
        <taxon>Eukaryota</taxon>
        <taxon>Viridiplantae</taxon>
        <taxon>Chlorophyta</taxon>
        <taxon>core chlorophytes</taxon>
        <taxon>Chlorophyceae</taxon>
        <taxon>CS clade</taxon>
        <taxon>Chlamydomonadales</taxon>
        <taxon>Chlamydomonadales incertae sedis</taxon>
        <taxon>Edaphochlamys</taxon>
    </lineage>
</organism>
<feature type="compositionally biased region" description="Polar residues" evidence="17">
    <location>
        <begin position="681"/>
        <end position="692"/>
    </location>
</feature>
<keyword evidence="7" id="KW-0479">Metal-binding</keyword>
<feature type="compositionally biased region" description="Low complexity" evidence="17">
    <location>
        <begin position="693"/>
        <end position="724"/>
    </location>
</feature>
<keyword evidence="11" id="KW-0809">Transit peptide</keyword>
<dbReference type="GO" id="GO:0009507">
    <property type="term" value="C:chloroplast"/>
    <property type="evidence" value="ECO:0007669"/>
    <property type="project" value="UniProtKB-SubCell"/>
</dbReference>
<dbReference type="GO" id="GO:0016020">
    <property type="term" value="C:membrane"/>
    <property type="evidence" value="ECO:0007669"/>
    <property type="project" value="UniProtKB-SubCell"/>
</dbReference>
<evidence type="ECO:0000256" key="11">
    <source>
        <dbReference type="ARBA" id="ARBA00022946"/>
    </source>
</evidence>
<dbReference type="GO" id="GO:0008270">
    <property type="term" value="F:zinc ion binding"/>
    <property type="evidence" value="ECO:0007669"/>
    <property type="project" value="UniProtKB-KW"/>
</dbReference>
<comment type="subcellular location">
    <subcellularLocation>
        <location evidence="1">Plastid</location>
        <location evidence="1">Chloroplast membrane</location>
        <topology evidence="1">Multi-pass membrane protein</topology>
    </subcellularLocation>
</comment>
<feature type="compositionally biased region" description="Basic and acidic residues" evidence="17">
    <location>
        <begin position="815"/>
        <end position="825"/>
    </location>
</feature>
<sequence>MGRQALKLANGRDACAWSPTEINAACEALSTLLPNTLEAVGDEGLTGLVIMLGLALRRAAPGAPGISDAQRTAYASLHPKLAVILVDIDRAVTEHKLSSGTALELCTALIKTHTLRAFCPLLAAASSALLPPPAGPPRPRPPRRLVLSSLVLLQEASNMLGTMIDFYERYALPDARRPVLSLLETELSESGLLEHWSRLALALGGYEGVDEGAAKAVASVGAALSIMLKMKREDENNFEESWDFWSHLLLSGSSPSLVYLLSSHLVALAAELDGGPTYSLPAALEEEGAAAGPSSSAPATAPKARPPIPLLNASGVLLKPAQYLDTPLTYTVLDLQKKSLEVVVHTALGVMKAQPTVYGPEGAALTNQALVTRTCALRLRDLGAEIAHVESAGEGSWDRDGKWHAIAVSHKEECAKVLAALRRREPFADVAAGYQLGMRLARAAALSLQGYPGLTAASCGASGEGAWEALVAAHDPSGWQDPASPPLPPLGSAAAVRLAPKDAVQVAWRCLVMARDALRPARDMCDKHGPEATPPWFKQQLGSYWRAAVAWAGLLWREGPHAQPAPIMGRAPSLRLLNLYKSARGESVSVDTLHALPAGYLGAFEALIRYSPGQPEPLPDFYDAAPYRYLLTHSRAADVASLAGTVAKLLRRHPSPGEDLQRIVALTRCFGLVTGKDQGFGQQSRRQYSTLQPSGPSGAVPAVGSGSASAATTSGGASGAAAGEAPSFGAASGTGIGVVPDLPLSAACIALQLLPEAARVGRALAEAVPPRLSAPAPPPDLRPLEDLVALLLDWVPPLVLAARPLELMKATGEGARPRAGAESREAAAAATPAQAARPLGWEGEGAGAGAAAESEAAEASPPQALSAAQAWDDFLWNEVDPAWILGTALRFATESSPLCASIKHAFWALAVRDPGRLRELAMPAETRASRSAEAGIPATTPPGSIVSRLAELLGWDDGASRRDEDLRIMVAHVLNTPDIPAMFRAQDFASWSPGLAQFYASAVSVLASPAEARRALPGCSNPACTNLAGPSEAALRLRRCGGCGGAARYCGHDCQAAHWAAGHARECRLLAAAANGREG</sequence>
<dbReference type="GO" id="GO:0010276">
    <property type="term" value="F:phytol kinase activity"/>
    <property type="evidence" value="ECO:0007669"/>
    <property type="project" value="UniProtKB-EC"/>
</dbReference>
<keyword evidence="12" id="KW-1133">Transmembrane helix</keyword>
<dbReference type="EC" id="2.7.1.182" evidence="15"/>
<evidence type="ECO:0000256" key="14">
    <source>
        <dbReference type="ARBA" id="ARBA00024015"/>
    </source>
</evidence>
<dbReference type="Gene3D" id="6.10.140.2220">
    <property type="match status" value="1"/>
</dbReference>
<keyword evidence="6" id="KW-0812">Transmembrane</keyword>
<evidence type="ECO:0000313" key="20">
    <source>
        <dbReference type="Proteomes" id="UP000612055"/>
    </source>
</evidence>
<feature type="compositionally biased region" description="Low complexity" evidence="17">
    <location>
        <begin position="849"/>
        <end position="863"/>
    </location>
</feature>
<evidence type="ECO:0000256" key="4">
    <source>
        <dbReference type="ARBA" id="ARBA00022640"/>
    </source>
</evidence>
<dbReference type="PANTHER" id="PTHR32523">
    <property type="entry name" value="PHYTOL KINASE 1, CHLOROPLASTIC"/>
    <property type="match status" value="1"/>
</dbReference>
<dbReference type="InterPro" id="IPR039606">
    <property type="entry name" value="Phytol/farnesol_kinase"/>
</dbReference>
<keyword evidence="8" id="KW-0863">Zinc-finger</keyword>
<keyword evidence="4" id="KW-0934">Plastid</keyword>
<feature type="compositionally biased region" description="Low complexity" evidence="17">
    <location>
        <begin position="826"/>
        <end position="841"/>
    </location>
</feature>
<evidence type="ECO:0000256" key="8">
    <source>
        <dbReference type="ARBA" id="ARBA00022771"/>
    </source>
</evidence>
<feature type="region of interest" description="Disordered" evidence="17">
    <location>
        <begin position="814"/>
        <end position="863"/>
    </location>
</feature>
<evidence type="ECO:0000256" key="3">
    <source>
        <dbReference type="ARBA" id="ARBA00022528"/>
    </source>
</evidence>
<comment type="caution">
    <text evidence="19">The sequence shown here is derived from an EMBL/GenBank/DDBJ whole genome shotgun (WGS) entry which is preliminary data.</text>
</comment>
<feature type="domain" description="MYND-type" evidence="18">
    <location>
        <begin position="1033"/>
        <end position="1067"/>
    </location>
</feature>
<keyword evidence="20" id="KW-1185">Reference proteome</keyword>
<evidence type="ECO:0000256" key="15">
    <source>
        <dbReference type="ARBA" id="ARBA00039024"/>
    </source>
</evidence>
<proteinExistence type="inferred from homology"/>
<feature type="region of interest" description="Disordered" evidence="17">
    <location>
        <begin position="681"/>
        <end position="724"/>
    </location>
</feature>
<protein>
    <recommendedName>
        <fullName evidence="15">phytol kinase</fullName>
        <ecNumber evidence="15">2.7.1.182</ecNumber>
    </recommendedName>
</protein>
<gene>
    <name evidence="19" type="ORF">HYH03_006787</name>
</gene>
<keyword evidence="13" id="KW-0472">Membrane</keyword>
<dbReference type="InterPro" id="IPR002893">
    <property type="entry name" value="Znf_MYND"/>
</dbReference>
<comment type="pathway">
    <text evidence="14">Cofactor biosynthesis; tocopherol biosynthesis.</text>
</comment>
<comment type="similarity">
    <text evidence="2">Belongs to the polyprenol kinase family.</text>
</comment>
<keyword evidence="10" id="KW-0862">Zinc</keyword>
<dbReference type="OrthoDB" id="563472at2759"/>
<dbReference type="SUPFAM" id="SSF144232">
    <property type="entry name" value="HIT/MYND zinc finger-like"/>
    <property type="match status" value="1"/>
</dbReference>